<dbReference type="Proteomes" id="UP000774804">
    <property type="component" value="Unassembled WGS sequence"/>
</dbReference>
<sequence>MPSKTQSESDGTSELPEPMELAAEKPSSDYTLYIGVHRFRAVAGTLMMAIVVIGAMLPFARDGIRVSSFQAGDLDTDKQKKMLDKYNSVSGGLTVLLTKPLDVFLSMVVTITFLFQCTQRASGFRRDHPRIISSDLAVVNVYDTTQQLDDQGLLSTTWDTRFRENTPGNSVLNTILRKLFLATEEVSTWCNQTDDYPDPFKSVITNYGFPPRSWQQYALSQALEPTATLSMPMNAATSDLPQNQDLPMNESIATNLAVYAILVSNSFLGWWRADNEAWNRYSPVSSSEALSMADHFNLTTRSLPNATFVSDVHERIVDYFTKAENASVTDKLAKVEFSHVDMSDNILFDALTIEIPTLKYGEQEDNSSSSNPFYQRLHDYLCNSQACLMPDAKELTEDGTETTIYPRVQALAICLNDAGGEELVVDFKYYEPNQILQSCKQRSNTSMIIVSVGKRIEGDSLEPPGAGAAVEDAAQVVNARMVYSLTVGRLSWTLENLGDTYGAECASENGCLGIRFPLESTHNSSFNDHLLVSQHSIPTRSLSPINLNRYWFSVGTSQWTILASTMEETRGAALPTETRPALVVLPRNFKRADTSFTNFMKEYGWGDCEIFIDKHINHVEKNHLYIEHTLQPAYTAGLYFIFQNAVVLKQLPSNASVDSTKTSLDFLGNIQEMNVQASIPTTNMLLAIAGCIFVVLAGIIIAVLGKRGEGELLEHGTARTAAEVISNPDKFPPFMLRLQLRDRIAGDMAETSLDSLHVKHVVLVKATDDNEHFVVGG</sequence>
<dbReference type="EMBL" id="RCMK01000072">
    <property type="protein sequence ID" value="KAG2950369.1"/>
    <property type="molecule type" value="Genomic_DNA"/>
</dbReference>
<evidence type="ECO:0000313" key="4">
    <source>
        <dbReference type="EMBL" id="KAG3226416.1"/>
    </source>
</evidence>
<dbReference type="EMBL" id="RCMV01000058">
    <property type="protein sequence ID" value="KAG3226416.1"/>
    <property type="molecule type" value="Genomic_DNA"/>
</dbReference>
<organism evidence="5 6">
    <name type="scientific">Phytophthora cactorum</name>
    <dbReference type="NCBI Taxonomy" id="29920"/>
    <lineage>
        <taxon>Eukaryota</taxon>
        <taxon>Sar</taxon>
        <taxon>Stramenopiles</taxon>
        <taxon>Oomycota</taxon>
        <taxon>Peronosporomycetes</taxon>
        <taxon>Peronosporales</taxon>
        <taxon>Peronosporaceae</taxon>
        <taxon>Phytophthora</taxon>
    </lineage>
</organism>
<keyword evidence="1" id="KW-0812">Transmembrane</keyword>
<keyword evidence="6" id="KW-1185">Reference proteome</keyword>
<evidence type="ECO:0000313" key="5">
    <source>
        <dbReference type="EMBL" id="RAW42300.1"/>
    </source>
</evidence>
<reference evidence="5 6" key="1">
    <citation type="submission" date="2018-01" db="EMBL/GenBank/DDBJ databases">
        <title>Draft genome of the strawberry crown rot pathogen Phytophthora cactorum.</title>
        <authorList>
            <person name="Armitage A.D."/>
            <person name="Lysoe E."/>
            <person name="Nellist C.F."/>
            <person name="Harrison R.J."/>
            <person name="Brurberg M.B."/>
        </authorList>
    </citation>
    <scope>NUCLEOTIDE SEQUENCE [LARGE SCALE GENOMIC DNA]</scope>
    <source>
        <strain evidence="5 6">10300</strain>
    </source>
</reference>
<name>A0A329T0G9_9STRA</name>
<dbReference type="EMBL" id="MJFZ01000017">
    <property type="protein sequence ID" value="RAW42300.1"/>
    <property type="molecule type" value="Genomic_DNA"/>
</dbReference>
<keyword evidence="1" id="KW-1133">Transmembrane helix</keyword>
<accession>A0A329T0G9</accession>
<evidence type="ECO:0000313" key="3">
    <source>
        <dbReference type="EMBL" id="KAG2950369.1"/>
    </source>
</evidence>
<dbReference type="AlphaFoldDB" id="A0A329T0G9"/>
<reference evidence="4" key="2">
    <citation type="submission" date="2018-05" db="EMBL/GenBank/DDBJ databases">
        <title>Effector identification in a new, highly contiguous assembly of the strawberry crown rot pathogen Phytophthora cactorum.</title>
        <authorList>
            <person name="Armitage A.D."/>
            <person name="Nellist C.F."/>
            <person name="Bates H."/>
            <person name="Vickerstaff R.J."/>
            <person name="Harrison R.J."/>
        </authorList>
    </citation>
    <scope>NUCLEOTIDE SEQUENCE</scope>
    <source>
        <strain evidence="2">4032</strain>
        <strain evidence="3">4040</strain>
        <strain evidence="4">P421</strain>
    </source>
</reference>
<feature type="transmembrane region" description="Helical" evidence="1">
    <location>
        <begin position="39"/>
        <end position="60"/>
    </location>
</feature>
<proteinExistence type="predicted"/>
<gene>
    <name evidence="5" type="ORF">PC110_g1458</name>
    <name evidence="2" type="ORF">PC115_g4117</name>
    <name evidence="3" type="ORF">PC117_g4505</name>
    <name evidence="4" type="ORF">PC129_g2997</name>
</gene>
<keyword evidence="1" id="KW-0472">Membrane</keyword>
<evidence type="ECO:0000256" key="1">
    <source>
        <dbReference type="SAM" id="Phobius"/>
    </source>
</evidence>
<feature type="transmembrane region" description="Helical" evidence="1">
    <location>
        <begin position="684"/>
        <end position="704"/>
    </location>
</feature>
<dbReference type="OrthoDB" id="122347at2759"/>
<dbReference type="Proteomes" id="UP000760860">
    <property type="component" value="Unassembled WGS sequence"/>
</dbReference>
<dbReference type="VEuPathDB" id="FungiDB:PC110_g1458"/>
<dbReference type="Proteomes" id="UP000736787">
    <property type="component" value="Unassembled WGS sequence"/>
</dbReference>
<comment type="caution">
    <text evidence="5">The sequence shown here is derived from an EMBL/GenBank/DDBJ whole genome shotgun (WGS) entry which is preliminary data.</text>
</comment>
<evidence type="ECO:0000313" key="6">
    <source>
        <dbReference type="Proteomes" id="UP000251314"/>
    </source>
</evidence>
<evidence type="ECO:0000313" key="2">
    <source>
        <dbReference type="EMBL" id="KAG2937614.1"/>
    </source>
</evidence>
<dbReference type="EMBL" id="RCMI01000075">
    <property type="protein sequence ID" value="KAG2937614.1"/>
    <property type="molecule type" value="Genomic_DNA"/>
</dbReference>
<dbReference type="Proteomes" id="UP000251314">
    <property type="component" value="Unassembled WGS sequence"/>
</dbReference>
<protein>
    <submittedName>
        <fullName evidence="5">Uncharacterized protein</fullName>
    </submittedName>
</protein>